<accession>A0A3G5AE71</accession>
<sequence>MYNKYQKYKVKYKNLKSKQRGGLGIDKFTAFDVKFLSKQDPAVANYIYGHSSESIEIKNGAEIIKVPAPPVLIDPSEKDVKRNIRYYASVPNSIDLETIEFMKRIIDIFGLQDVFPKIIYIYSTDKKKLGYGLEWLYAFKNSADDLVLTDKLGKKYNLSSYVDAYGTLNGIFTESIDHASKENNEYLKSEFMKLIPIEIYQKLLFAIYVLNLWDTALRNIVFTISDGKVIPKWVDFVDQSMTYTTRTLRGTVCYSWHKEALLKADSIYKSLTTSEDLGGIIDRIFAPDRLWYKNNFDIDDQRKLSIENQFNIVYVLNLNPRNSPEENVEINKIIDDNNIPRVVSPKEYDTPLLEMLHRLINSEYPTGPGHGIVAYYVSMIRLKIDPLKYNTGGNKMMNIPHEDIRITLLKLLYEIKIKYIECLASRKTIFDLYEYYLRVRTGTSHQGHLTFAFF</sequence>
<organism evidence="1">
    <name type="scientific">Hyperionvirus sp</name>
    <dbReference type="NCBI Taxonomy" id="2487770"/>
    <lineage>
        <taxon>Viruses</taxon>
        <taxon>Varidnaviria</taxon>
        <taxon>Bamfordvirae</taxon>
        <taxon>Nucleocytoviricota</taxon>
        <taxon>Megaviricetes</taxon>
        <taxon>Imitervirales</taxon>
        <taxon>Mimiviridae</taxon>
        <taxon>Klosneuvirinae</taxon>
    </lineage>
</organism>
<reference evidence="1" key="1">
    <citation type="submission" date="2018-10" db="EMBL/GenBank/DDBJ databases">
        <title>Hidden diversity of soil giant viruses.</title>
        <authorList>
            <person name="Schulz F."/>
            <person name="Alteio L."/>
            <person name="Goudeau D."/>
            <person name="Ryan E.M."/>
            <person name="Malmstrom R.R."/>
            <person name="Blanchard J."/>
            <person name="Woyke T."/>
        </authorList>
    </citation>
    <scope>NUCLEOTIDE SEQUENCE</scope>
    <source>
        <strain evidence="1">HYV1</strain>
    </source>
</reference>
<proteinExistence type="predicted"/>
<name>A0A3G5AE71_9VIRU</name>
<protein>
    <submittedName>
        <fullName evidence="1">Uncharacterized protein</fullName>
    </submittedName>
</protein>
<gene>
    <name evidence="1" type="ORF">Hyperionvirus29_24</name>
</gene>
<dbReference type="EMBL" id="MK072411">
    <property type="protein sequence ID" value="AYV84571.1"/>
    <property type="molecule type" value="Genomic_DNA"/>
</dbReference>
<evidence type="ECO:0000313" key="1">
    <source>
        <dbReference type="EMBL" id="AYV84571.1"/>
    </source>
</evidence>